<dbReference type="GO" id="GO:0005634">
    <property type="term" value="C:nucleus"/>
    <property type="evidence" value="ECO:0007669"/>
    <property type="project" value="UniProtKB-SubCell"/>
</dbReference>
<feature type="region of interest" description="Disordered" evidence="2">
    <location>
        <begin position="1"/>
        <end position="20"/>
    </location>
</feature>
<evidence type="ECO:0000256" key="1">
    <source>
        <dbReference type="PROSITE-ProRule" id="PRU00371"/>
    </source>
</evidence>
<dbReference type="InterPro" id="IPR006578">
    <property type="entry name" value="MADF-dom"/>
</dbReference>
<dbReference type="GO" id="GO:0003677">
    <property type="term" value="F:DNA binding"/>
    <property type="evidence" value="ECO:0007669"/>
    <property type="project" value="InterPro"/>
</dbReference>
<dbReference type="AlphaFoldDB" id="A0A1I8PKQ5"/>
<dbReference type="KEGG" id="scac:106084639"/>
<dbReference type="EnsemblMetazoa" id="SCAU008999-RA">
    <property type="protein sequence ID" value="SCAU008999-PA"/>
    <property type="gene ID" value="SCAU008999"/>
</dbReference>
<dbReference type="OrthoDB" id="6081971at2759"/>
<evidence type="ECO:0000259" key="4">
    <source>
        <dbReference type="PROSITE" id="PS51031"/>
    </source>
</evidence>
<evidence type="ECO:0000256" key="2">
    <source>
        <dbReference type="SAM" id="MobiDB-lite"/>
    </source>
</evidence>
<dbReference type="PANTHER" id="PTHR12243">
    <property type="entry name" value="MADF DOMAIN TRANSCRIPTION FACTOR"/>
    <property type="match status" value="1"/>
</dbReference>
<comment type="subcellular location">
    <subcellularLocation>
        <location evidence="1">Nucleus</location>
    </subcellularLocation>
</comment>
<evidence type="ECO:0000313" key="5">
    <source>
        <dbReference type="EnsemblMetazoa" id="SCAU008999-PA"/>
    </source>
</evidence>
<dbReference type="SMART" id="SM00595">
    <property type="entry name" value="MADF"/>
    <property type="match status" value="1"/>
</dbReference>
<feature type="compositionally biased region" description="Polar residues" evidence="2">
    <location>
        <begin position="7"/>
        <end position="20"/>
    </location>
</feature>
<dbReference type="Pfam" id="PF10545">
    <property type="entry name" value="MADF_DNA_bdg"/>
    <property type="match status" value="1"/>
</dbReference>
<dbReference type="InterPro" id="IPR039353">
    <property type="entry name" value="TF_Adf1"/>
</dbReference>
<sequence>MMGTHQDPCTTPPATSGNTSALNKIIRTAQRGGTSESSTTSDNTTDFIEIVKRHDVVYNTHHPDYKNVEVKLKVWTQIAKEIGLSVDASKRKWKNLRDSYTKYLRSFRVGSKTSKKYQFWAHADNMDFLKPYQGPGRSSSVILQKDEEETECDLGFQVLAKATSNSTDEDVKQTSLAGNTNLFASSLANVLPNFMGGAGAGIFTTSPLALTTSSTSGTNGFAPAVPLVLPVPSLPTVQLPPSLTAKPLMGGMTNTSCSTNGGVSTTALSTPVSSIGMSTSNSNTAMIPSSLGSLTTPSSSLASQVFALPQLSAKGPIPMPSSNTASSVGCLIIEPQLFASADTFKKEFGAASSSSTSVSSSSCISSTMNKGQITPSNLSIYSNINAQMAPASAAASTANLLNPPLITKIRRVQPSPHQTPTAAAINLSFSSPAPVVTPASLSLPSSLAYTGPNGFLSTAPNLLPNFGANFVSNLVPASTVTTASNGPSPAKRLKNAEVEISAILQANRDLDANTLFFLSLARSVRSMPTKFQSLAKMRCMRIVSDIEMELDNVNCEGTDMNGHNPNNKYCTNNSDSPPPAIGSHINEPPQSEHFVYVMSPSRVESMIDLSSDDENTQSVNASGSSGVVTGAAAGVGGGPAGSGNGITGTSN</sequence>
<keyword evidence="6" id="KW-1185">Reference proteome</keyword>
<dbReference type="VEuPathDB" id="VectorBase:SCAU008999"/>
<proteinExistence type="predicted"/>
<feature type="domain" description="MADF" evidence="3">
    <location>
        <begin position="46"/>
        <end position="134"/>
    </location>
</feature>
<feature type="domain" description="BESS" evidence="4">
    <location>
        <begin position="510"/>
        <end position="549"/>
    </location>
</feature>
<dbReference type="Proteomes" id="UP000095300">
    <property type="component" value="Unassembled WGS sequence"/>
</dbReference>
<dbReference type="InterPro" id="IPR004210">
    <property type="entry name" value="BESS_motif"/>
</dbReference>
<dbReference type="PROSITE" id="PS51029">
    <property type="entry name" value="MADF"/>
    <property type="match status" value="1"/>
</dbReference>
<name>A0A1I8PKQ5_STOCA</name>
<evidence type="ECO:0000313" key="6">
    <source>
        <dbReference type="Proteomes" id="UP000095300"/>
    </source>
</evidence>
<dbReference type="GO" id="GO:0006357">
    <property type="term" value="P:regulation of transcription by RNA polymerase II"/>
    <property type="evidence" value="ECO:0007669"/>
    <property type="project" value="TreeGrafter"/>
</dbReference>
<feature type="compositionally biased region" description="Low complexity" evidence="2">
    <location>
        <begin position="618"/>
        <end position="632"/>
    </location>
</feature>
<organism evidence="5 6">
    <name type="scientific">Stomoxys calcitrans</name>
    <name type="common">Stable fly</name>
    <name type="synonym">Conops calcitrans</name>
    <dbReference type="NCBI Taxonomy" id="35570"/>
    <lineage>
        <taxon>Eukaryota</taxon>
        <taxon>Metazoa</taxon>
        <taxon>Ecdysozoa</taxon>
        <taxon>Arthropoda</taxon>
        <taxon>Hexapoda</taxon>
        <taxon>Insecta</taxon>
        <taxon>Pterygota</taxon>
        <taxon>Neoptera</taxon>
        <taxon>Endopterygota</taxon>
        <taxon>Diptera</taxon>
        <taxon>Brachycera</taxon>
        <taxon>Muscomorpha</taxon>
        <taxon>Muscoidea</taxon>
        <taxon>Muscidae</taxon>
        <taxon>Stomoxys</taxon>
    </lineage>
</organism>
<feature type="region of interest" description="Disordered" evidence="2">
    <location>
        <begin position="613"/>
        <end position="651"/>
    </location>
</feature>
<protein>
    <recommendedName>
        <fullName evidence="7">MADF domain-containing protein</fullName>
    </recommendedName>
</protein>
<dbReference type="PROSITE" id="PS51031">
    <property type="entry name" value="BESS"/>
    <property type="match status" value="1"/>
</dbReference>
<evidence type="ECO:0000259" key="3">
    <source>
        <dbReference type="PROSITE" id="PS51029"/>
    </source>
</evidence>
<reference evidence="5" key="1">
    <citation type="submission" date="2020-05" db="UniProtKB">
        <authorList>
            <consortium name="EnsemblMetazoa"/>
        </authorList>
    </citation>
    <scope>IDENTIFICATION</scope>
    <source>
        <strain evidence="5">USDA</strain>
    </source>
</reference>
<feature type="compositionally biased region" description="Gly residues" evidence="2">
    <location>
        <begin position="633"/>
        <end position="651"/>
    </location>
</feature>
<keyword evidence="1" id="KW-0539">Nucleus</keyword>
<dbReference type="PANTHER" id="PTHR12243:SF67">
    <property type="entry name" value="COREPRESSOR OF PANGOLIN, ISOFORM A-RELATED"/>
    <property type="match status" value="1"/>
</dbReference>
<dbReference type="GO" id="GO:0005667">
    <property type="term" value="C:transcription regulator complex"/>
    <property type="evidence" value="ECO:0007669"/>
    <property type="project" value="TreeGrafter"/>
</dbReference>
<gene>
    <name evidence="5" type="primary">106084639</name>
</gene>
<accession>A0A1I8PKQ5</accession>
<evidence type="ECO:0008006" key="7">
    <source>
        <dbReference type="Google" id="ProtNLM"/>
    </source>
</evidence>